<proteinExistence type="predicted"/>
<keyword evidence="4" id="KW-1185">Reference proteome</keyword>
<comment type="caution">
    <text evidence="3">The sequence shown here is derived from an EMBL/GenBank/DDBJ whole genome shotgun (WGS) entry which is preliminary data.</text>
</comment>
<dbReference type="Pfam" id="PF09990">
    <property type="entry name" value="DUF2231"/>
    <property type="match status" value="1"/>
</dbReference>
<gene>
    <name evidence="3" type="ORF">C7H79_06420</name>
</gene>
<keyword evidence="1" id="KW-1133">Transmembrane helix</keyword>
<feature type="transmembrane region" description="Helical" evidence="1">
    <location>
        <begin position="36"/>
        <end position="60"/>
    </location>
</feature>
<reference evidence="3 4" key="1">
    <citation type="submission" date="2018-03" db="EMBL/GenBank/DDBJ databases">
        <title>Draft genome of Nitrosomonas supralitoralis APG5.</title>
        <authorList>
            <person name="Urakawa H."/>
            <person name="Lopez J.V."/>
        </authorList>
    </citation>
    <scope>NUCLEOTIDE SEQUENCE [LARGE SCALE GENOMIC DNA]</scope>
    <source>
        <strain evidence="3 4">APG5</strain>
    </source>
</reference>
<sequence length="146" mass="16145">MKHPIHPMLVHFPIATWFLATIADVASLFTNEQVGWVAGVLLVTGTVTALFAMMTGLLELGKIDPQSPAIKIANQHMILIMISWSFYAVSLFLRLNGTNLEQPGLIAISFSIIGFIFLCYAGWMGGKLVYEHGVGIHYLNKEKLNQ</sequence>
<evidence type="ECO:0000259" key="2">
    <source>
        <dbReference type="Pfam" id="PF09990"/>
    </source>
</evidence>
<dbReference type="InterPro" id="IPR019251">
    <property type="entry name" value="DUF2231_TM"/>
</dbReference>
<dbReference type="EMBL" id="PXXU01000014">
    <property type="protein sequence ID" value="PSJ17761.1"/>
    <property type="molecule type" value="Genomic_DNA"/>
</dbReference>
<dbReference type="AlphaFoldDB" id="A0A2P7NWB4"/>
<accession>A0A2P7NWB4</accession>
<organism evidence="3 4">
    <name type="scientific">Nitrosomonas supralitoralis</name>
    <dbReference type="NCBI Taxonomy" id="2116706"/>
    <lineage>
        <taxon>Bacteria</taxon>
        <taxon>Pseudomonadati</taxon>
        <taxon>Pseudomonadota</taxon>
        <taxon>Betaproteobacteria</taxon>
        <taxon>Nitrosomonadales</taxon>
        <taxon>Nitrosomonadaceae</taxon>
        <taxon>Nitrosomonas</taxon>
    </lineage>
</organism>
<dbReference type="OrthoDB" id="2873672at2"/>
<dbReference type="RefSeq" id="WP_106706471.1">
    <property type="nucleotide sequence ID" value="NZ_PXXU01000014.1"/>
</dbReference>
<evidence type="ECO:0000313" key="4">
    <source>
        <dbReference type="Proteomes" id="UP000241912"/>
    </source>
</evidence>
<evidence type="ECO:0000256" key="1">
    <source>
        <dbReference type="SAM" id="Phobius"/>
    </source>
</evidence>
<feature type="transmembrane region" description="Helical" evidence="1">
    <location>
        <begin position="12"/>
        <end position="30"/>
    </location>
</feature>
<feature type="transmembrane region" description="Helical" evidence="1">
    <location>
        <begin position="105"/>
        <end position="123"/>
    </location>
</feature>
<dbReference type="Proteomes" id="UP000241912">
    <property type="component" value="Unassembled WGS sequence"/>
</dbReference>
<feature type="transmembrane region" description="Helical" evidence="1">
    <location>
        <begin position="72"/>
        <end position="93"/>
    </location>
</feature>
<evidence type="ECO:0000313" key="3">
    <source>
        <dbReference type="EMBL" id="PSJ17761.1"/>
    </source>
</evidence>
<keyword evidence="1" id="KW-0812">Transmembrane</keyword>
<protein>
    <recommendedName>
        <fullName evidence="2">DUF2231 domain-containing protein</fullName>
    </recommendedName>
</protein>
<feature type="domain" description="DUF2231" evidence="2">
    <location>
        <begin position="2"/>
        <end position="136"/>
    </location>
</feature>
<name>A0A2P7NWB4_9PROT</name>
<keyword evidence="1" id="KW-0472">Membrane</keyword>